<evidence type="ECO:0008006" key="4">
    <source>
        <dbReference type="Google" id="ProtNLM"/>
    </source>
</evidence>
<evidence type="ECO:0000313" key="2">
    <source>
        <dbReference type="EMBL" id="PRZ08520.1"/>
    </source>
</evidence>
<name>A0ABX5EGR7_9MICO</name>
<organism evidence="2 3">
    <name type="scientific">Isoptericola halotolerans</name>
    <dbReference type="NCBI Taxonomy" id="300560"/>
    <lineage>
        <taxon>Bacteria</taxon>
        <taxon>Bacillati</taxon>
        <taxon>Actinomycetota</taxon>
        <taxon>Actinomycetes</taxon>
        <taxon>Micrococcales</taxon>
        <taxon>Promicromonosporaceae</taxon>
        <taxon>Isoptericola</taxon>
    </lineage>
</organism>
<keyword evidence="1" id="KW-1133">Transmembrane helix</keyword>
<comment type="caution">
    <text evidence="2">The sequence shown here is derived from an EMBL/GenBank/DDBJ whole genome shotgun (WGS) entry which is preliminary data.</text>
</comment>
<evidence type="ECO:0000313" key="3">
    <source>
        <dbReference type="Proteomes" id="UP000239895"/>
    </source>
</evidence>
<evidence type="ECO:0000256" key="1">
    <source>
        <dbReference type="SAM" id="Phobius"/>
    </source>
</evidence>
<accession>A0ABX5EGR7</accession>
<keyword evidence="1" id="KW-0472">Membrane</keyword>
<feature type="transmembrane region" description="Helical" evidence="1">
    <location>
        <begin position="146"/>
        <end position="169"/>
    </location>
</feature>
<keyword evidence="1" id="KW-0812">Transmembrane</keyword>
<reference evidence="2 3" key="1">
    <citation type="submission" date="2018-03" db="EMBL/GenBank/DDBJ databases">
        <title>Comparative analysis of microorganisms from saline springs in Andes Mountain Range, Colombia.</title>
        <authorList>
            <person name="Rubin E."/>
        </authorList>
    </citation>
    <scope>NUCLEOTIDE SEQUENCE [LARGE SCALE GENOMIC DNA]</scope>
    <source>
        <strain evidence="2 3">CG 23</strain>
    </source>
</reference>
<protein>
    <recommendedName>
        <fullName evidence="4">CopC domain-containing protein</fullName>
    </recommendedName>
</protein>
<dbReference type="RefSeq" id="WP_106265339.1">
    <property type="nucleotide sequence ID" value="NZ_PVTX01000002.1"/>
</dbReference>
<proteinExistence type="predicted"/>
<sequence>MTAGGAETVPWRVLLPVCVGLVLAVGGAFVAGDAGSTVLTAERLATHGEATTAADAEGSGGRERAVEASVALPGRDRRLRLDGATVADSDLAPASVGAELSGAWRPVDSGPYAGTFDVLHDPADVETVMAVRDVESVTGDEVTRTIAVVSAGVSLTATALLALAAVVGYRRARRRTTGTA</sequence>
<feature type="transmembrane region" description="Helical" evidence="1">
    <location>
        <begin position="12"/>
        <end position="31"/>
    </location>
</feature>
<gene>
    <name evidence="2" type="ORF">BCL65_10262</name>
</gene>
<keyword evidence="3" id="KW-1185">Reference proteome</keyword>
<dbReference type="Proteomes" id="UP000239895">
    <property type="component" value="Unassembled WGS sequence"/>
</dbReference>
<dbReference type="EMBL" id="PVTX01000002">
    <property type="protein sequence ID" value="PRZ08520.1"/>
    <property type="molecule type" value="Genomic_DNA"/>
</dbReference>